<dbReference type="EMBL" id="CM001440">
    <property type="protein sequence ID" value="EHR61916.1"/>
    <property type="molecule type" value="Genomic_DNA"/>
</dbReference>
<name>H5XKS1_9PSEU</name>
<comment type="similarity">
    <text evidence="1 2">Belongs to the small heat shock protein (HSP20) family.</text>
</comment>
<dbReference type="Gene3D" id="2.60.40.790">
    <property type="match status" value="1"/>
</dbReference>
<gene>
    <name evidence="4" type="ORF">SaccyDRAFT_3077</name>
</gene>
<dbReference type="HOGENOM" id="CLU_046737_8_2_11"/>
<proteinExistence type="inferred from homology"/>
<evidence type="ECO:0000313" key="4">
    <source>
        <dbReference type="EMBL" id="EHR61916.1"/>
    </source>
</evidence>
<keyword evidence="5" id="KW-1185">Reference proteome</keyword>
<organism evidence="4 5">
    <name type="scientific">Saccharomonospora cyanea NA-134</name>
    <dbReference type="NCBI Taxonomy" id="882082"/>
    <lineage>
        <taxon>Bacteria</taxon>
        <taxon>Bacillati</taxon>
        <taxon>Actinomycetota</taxon>
        <taxon>Actinomycetes</taxon>
        <taxon>Pseudonocardiales</taxon>
        <taxon>Pseudonocardiaceae</taxon>
        <taxon>Saccharomonospora</taxon>
    </lineage>
</organism>
<dbReference type="PANTHER" id="PTHR11527">
    <property type="entry name" value="HEAT-SHOCK PROTEIN 20 FAMILY MEMBER"/>
    <property type="match status" value="1"/>
</dbReference>
<dbReference type="eggNOG" id="COG0071">
    <property type="taxonomic scope" value="Bacteria"/>
</dbReference>
<evidence type="ECO:0000313" key="5">
    <source>
        <dbReference type="Proteomes" id="UP000002791"/>
    </source>
</evidence>
<feature type="domain" description="SHSP" evidence="3">
    <location>
        <begin position="31"/>
        <end position="141"/>
    </location>
</feature>
<dbReference type="InterPro" id="IPR008978">
    <property type="entry name" value="HSP20-like_chaperone"/>
</dbReference>
<evidence type="ECO:0000259" key="3">
    <source>
        <dbReference type="PROSITE" id="PS01031"/>
    </source>
</evidence>
<dbReference type="PROSITE" id="PS01031">
    <property type="entry name" value="SHSP"/>
    <property type="match status" value="1"/>
</dbReference>
<protein>
    <submittedName>
        <fullName evidence="4">Molecular chaperone (Small heat shock protein)</fullName>
    </submittedName>
</protein>
<dbReference type="InterPro" id="IPR031107">
    <property type="entry name" value="Small_HSP"/>
</dbReference>
<dbReference type="RefSeq" id="WP_005457336.1">
    <property type="nucleotide sequence ID" value="NZ_CM001440.1"/>
</dbReference>
<dbReference type="InterPro" id="IPR002068">
    <property type="entry name" value="A-crystallin/Hsp20_dom"/>
</dbReference>
<evidence type="ECO:0000256" key="1">
    <source>
        <dbReference type="PROSITE-ProRule" id="PRU00285"/>
    </source>
</evidence>
<dbReference type="SUPFAM" id="SSF49764">
    <property type="entry name" value="HSP20-like chaperones"/>
    <property type="match status" value="1"/>
</dbReference>
<sequence>MSQPERSHGRPLIPDFRDLLEMLPTMSGLRPALDLHSIRIEDRIENDAYVLRAELPGIDVDSDLNITVHNGLLTIEAQRTEEQSESGRSEFRYGSFARTVALPTGAKEDAIDASYDNGILTIRVELSKPEEGRRQIRVRHD</sequence>
<dbReference type="Proteomes" id="UP000002791">
    <property type="component" value="Chromosome"/>
</dbReference>
<accession>H5XKS1</accession>
<dbReference type="STRING" id="882082.SaccyDRAFT_3077"/>
<keyword evidence="4" id="KW-0346">Stress response</keyword>
<evidence type="ECO:0000256" key="2">
    <source>
        <dbReference type="RuleBase" id="RU003616"/>
    </source>
</evidence>
<dbReference type="CDD" id="cd06464">
    <property type="entry name" value="ACD_sHsps-like"/>
    <property type="match status" value="1"/>
</dbReference>
<dbReference type="Pfam" id="PF00011">
    <property type="entry name" value="HSP20"/>
    <property type="match status" value="1"/>
</dbReference>
<reference evidence="4 5" key="1">
    <citation type="submission" date="2011-11" db="EMBL/GenBank/DDBJ databases">
        <title>The Noncontiguous Finished sequence of Saccharomonospora cyanea NA-134.</title>
        <authorList>
            <consortium name="US DOE Joint Genome Institute"/>
            <person name="Lucas S."/>
            <person name="Han J."/>
            <person name="Lapidus A."/>
            <person name="Cheng J.-F."/>
            <person name="Goodwin L."/>
            <person name="Pitluck S."/>
            <person name="Peters L."/>
            <person name="Ovchinnikova G."/>
            <person name="Lu M."/>
            <person name="Detter J.C."/>
            <person name="Han C."/>
            <person name="Tapia R."/>
            <person name="Land M."/>
            <person name="Hauser L."/>
            <person name="Kyrpides N."/>
            <person name="Ivanova N."/>
            <person name="Pagani I."/>
            <person name="Brambilla E.-M."/>
            <person name="Klenk H.-P."/>
            <person name="Woyke T."/>
        </authorList>
    </citation>
    <scope>NUCLEOTIDE SEQUENCE [LARGE SCALE GENOMIC DNA]</scope>
    <source>
        <strain evidence="4 5">NA-134</strain>
    </source>
</reference>
<dbReference type="AlphaFoldDB" id="H5XKS1"/>
<dbReference type="OrthoDB" id="3855217at2"/>